<dbReference type="PANTHER" id="PTHR24356">
    <property type="entry name" value="SERINE/THREONINE-PROTEIN KINASE"/>
    <property type="match status" value="1"/>
</dbReference>
<feature type="non-terminal residue" evidence="10">
    <location>
        <position position="130"/>
    </location>
</feature>
<proteinExistence type="predicted"/>
<dbReference type="EC" id="2.7.11.1" evidence="1"/>
<dbReference type="InterPro" id="IPR050236">
    <property type="entry name" value="Ser_Thr_kinase_AGC"/>
</dbReference>
<keyword evidence="6" id="KW-0067">ATP-binding</keyword>
<evidence type="ECO:0000256" key="5">
    <source>
        <dbReference type="ARBA" id="ARBA00022777"/>
    </source>
</evidence>
<evidence type="ECO:0000256" key="1">
    <source>
        <dbReference type="ARBA" id="ARBA00012513"/>
    </source>
</evidence>
<accession>A0A9N9FJD5</accession>
<comment type="catalytic activity">
    <reaction evidence="8">
        <text>L-seryl-[protein] + ATP = O-phospho-L-seryl-[protein] + ADP + H(+)</text>
        <dbReference type="Rhea" id="RHEA:17989"/>
        <dbReference type="Rhea" id="RHEA-COMP:9863"/>
        <dbReference type="Rhea" id="RHEA-COMP:11604"/>
        <dbReference type="ChEBI" id="CHEBI:15378"/>
        <dbReference type="ChEBI" id="CHEBI:29999"/>
        <dbReference type="ChEBI" id="CHEBI:30616"/>
        <dbReference type="ChEBI" id="CHEBI:83421"/>
        <dbReference type="ChEBI" id="CHEBI:456216"/>
        <dbReference type="EC" id="2.7.11.1"/>
    </reaction>
</comment>
<evidence type="ECO:0000256" key="6">
    <source>
        <dbReference type="ARBA" id="ARBA00022840"/>
    </source>
</evidence>
<keyword evidence="2" id="KW-0723">Serine/threonine-protein kinase</keyword>
<reference evidence="10" key="1">
    <citation type="submission" date="2021-06" db="EMBL/GenBank/DDBJ databases">
        <authorList>
            <person name="Kallberg Y."/>
            <person name="Tangrot J."/>
            <person name="Rosling A."/>
        </authorList>
    </citation>
    <scope>NUCLEOTIDE SEQUENCE</scope>
    <source>
        <strain evidence="10">IN212</strain>
    </source>
</reference>
<dbReference type="Gene3D" id="1.10.510.10">
    <property type="entry name" value="Transferase(Phosphotransferase) domain 1"/>
    <property type="match status" value="1"/>
</dbReference>
<comment type="catalytic activity">
    <reaction evidence="7">
        <text>L-threonyl-[protein] + ATP = O-phospho-L-threonyl-[protein] + ADP + H(+)</text>
        <dbReference type="Rhea" id="RHEA:46608"/>
        <dbReference type="Rhea" id="RHEA-COMP:11060"/>
        <dbReference type="Rhea" id="RHEA-COMP:11605"/>
        <dbReference type="ChEBI" id="CHEBI:15378"/>
        <dbReference type="ChEBI" id="CHEBI:30013"/>
        <dbReference type="ChEBI" id="CHEBI:30616"/>
        <dbReference type="ChEBI" id="CHEBI:61977"/>
        <dbReference type="ChEBI" id="CHEBI:456216"/>
        <dbReference type="EC" id="2.7.11.1"/>
    </reaction>
</comment>
<protein>
    <recommendedName>
        <fullName evidence="1">non-specific serine/threonine protein kinase</fullName>
        <ecNumber evidence="1">2.7.11.1</ecNumber>
    </recommendedName>
</protein>
<keyword evidence="3" id="KW-0808">Transferase</keyword>
<keyword evidence="11" id="KW-1185">Reference proteome</keyword>
<dbReference type="GO" id="GO:0004674">
    <property type="term" value="F:protein serine/threonine kinase activity"/>
    <property type="evidence" value="ECO:0007669"/>
    <property type="project" value="UniProtKB-KW"/>
</dbReference>
<evidence type="ECO:0000259" key="9">
    <source>
        <dbReference type="PROSITE" id="PS50011"/>
    </source>
</evidence>
<evidence type="ECO:0000313" key="10">
    <source>
        <dbReference type="EMBL" id="CAG8538239.1"/>
    </source>
</evidence>
<keyword evidence="5" id="KW-0418">Kinase</keyword>
<evidence type="ECO:0000256" key="4">
    <source>
        <dbReference type="ARBA" id="ARBA00022741"/>
    </source>
</evidence>
<organism evidence="10 11">
    <name type="scientific">Racocetra fulgida</name>
    <dbReference type="NCBI Taxonomy" id="60492"/>
    <lineage>
        <taxon>Eukaryota</taxon>
        <taxon>Fungi</taxon>
        <taxon>Fungi incertae sedis</taxon>
        <taxon>Mucoromycota</taxon>
        <taxon>Glomeromycotina</taxon>
        <taxon>Glomeromycetes</taxon>
        <taxon>Diversisporales</taxon>
        <taxon>Gigasporaceae</taxon>
        <taxon>Racocetra</taxon>
    </lineage>
</organism>
<dbReference type="Pfam" id="PF00069">
    <property type="entry name" value="Pkinase"/>
    <property type="match status" value="1"/>
</dbReference>
<evidence type="ECO:0000256" key="8">
    <source>
        <dbReference type="ARBA" id="ARBA00048679"/>
    </source>
</evidence>
<name>A0A9N9FJD5_9GLOM</name>
<dbReference type="SUPFAM" id="SSF56112">
    <property type="entry name" value="Protein kinase-like (PK-like)"/>
    <property type="match status" value="1"/>
</dbReference>
<feature type="domain" description="Protein kinase" evidence="9">
    <location>
        <begin position="1"/>
        <end position="130"/>
    </location>
</feature>
<evidence type="ECO:0000256" key="3">
    <source>
        <dbReference type="ARBA" id="ARBA00022679"/>
    </source>
</evidence>
<evidence type="ECO:0000313" key="11">
    <source>
        <dbReference type="Proteomes" id="UP000789396"/>
    </source>
</evidence>
<dbReference type="AlphaFoldDB" id="A0A9N9FJD5"/>
<evidence type="ECO:0000256" key="2">
    <source>
        <dbReference type="ARBA" id="ARBA00022527"/>
    </source>
</evidence>
<keyword evidence="4" id="KW-0547">Nucleotide-binding</keyword>
<sequence>GDLRQYICNNMTTLSWIDRLFIIWDISLDLERIHKAGLIHRDIHPGNILHTREVDHLLCEIPIHTGVAYIADFGLSMASSISHRSTLKVYGVMPYIAPEVLRGEDLQRITPTTLPKYIAFLPSVNAKLLG</sequence>
<dbReference type="Proteomes" id="UP000789396">
    <property type="component" value="Unassembled WGS sequence"/>
</dbReference>
<dbReference type="InterPro" id="IPR000719">
    <property type="entry name" value="Prot_kinase_dom"/>
</dbReference>
<dbReference type="GO" id="GO:0005524">
    <property type="term" value="F:ATP binding"/>
    <property type="evidence" value="ECO:0007669"/>
    <property type="project" value="UniProtKB-KW"/>
</dbReference>
<dbReference type="PANTHER" id="PTHR24356:SF1">
    <property type="entry name" value="SERINE_THREONINE-PROTEIN KINASE GREATWALL"/>
    <property type="match status" value="1"/>
</dbReference>
<dbReference type="InterPro" id="IPR011009">
    <property type="entry name" value="Kinase-like_dom_sf"/>
</dbReference>
<comment type="caution">
    <text evidence="10">The sequence shown here is derived from an EMBL/GenBank/DDBJ whole genome shotgun (WGS) entry which is preliminary data.</text>
</comment>
<dbReference type="OrthoDB" id="2314440at2759"/>
<dbReference type="EMBL" id="CAJVPZ010003927">
    <property type="protein sequence ID" value="CAG8538239.1"/>
    <property type="molecule type" value="Genomic_DNA"/>
</dbReference>
<evidence type="ECO:0000256" key="7">
    <source>
        <dbReference type="ARBA" id="ARBA00047899"/>
    </source>
</evidence>
<gene>
    <name evidence="10" type="ORF">RFULGI_LOCUS4102</name>
</gene>
<dbReference type="PROSITE" id="PS50011">
    <property type="entry name" value="PROTEIN_KINASE_DOM"/>
    <property type="match status" value="1"/>
</dbReference>